<evidence type="ECO:0000313" key="2">
    <source>
        <dbReference type="Proteomes" id="UP001296993"/>
    </source>
</evidence>
<dbReference type="Proteomes" id="UP001296993">
    <property type="component" value="Unassembled WGS sequence"/>
</dbReference>
<sequence length="46" mass="5034">MRYGWAWGTTLALAYGMIFDGNSVRAIKIFLIVGLVDCVIGLKSVN</sequence>
<dbReference type="EMBL" id="JAGIOF010000001">
    <property type="protein sequence ID" value="MBP2388273.1"/>
    <property type="molecule type" value="Genomic_DNA"/>
</dbReference>
<proteinExistence type="predicted"/>
<comment type="caution">
    <text evidence="1">The sequence shown here is derived from an EMBL/GenBank/DDBJ whole genome shotgun (WGS) entry which is preliminary data.</text>
</comment>
<name>A0ABS4XIH0_9MICC</name>
<reference evidence="1 2" key="1">
    <citation type="submission" date="2021-03" db="EMBL/GenBank/DDBJ databases">
        <title>Sequencing the genomes of 1000 actinobacteria strains.</title>
        <authorList>
            <person name="Klenk H.-P."/>
        </authorList>
    </citation>
    <scope>NUCLEOTIDE SEQUENCE [LARGE SCALE GENOMIC DNA]</scope>
    <source>
        <strain evidence="1 2">DSM 15797</strain>
    </source>
</reference>
<protein>
    <submittedName>
        <fullName evidence="1">Multidrug transporter EmrE-like cation transporter</fullName>
    </submittedName>
</protein>
<organism evidence="1 2">
    <name type="scientific">Paeniglutamicibacter kerguelensis</name>
    <dbReference type="NCBI Taxonomy" id="254788"/>
    <lineage>
        <taxon>Bacteria</taxon>
        <taxon>Bacillati</taxon>
        <taxon>Actinomycetota</taxon>
        <taxon>Actinomycetes</taxon>
        <taxon>Micrococcales</taxon>
        <taxon>Micrococcaceae</taxon>
        <taxon>Paeniglutamicibacter</taxon>
    </lineage>
</organism>
<accession>A0ABS4XIH0</accession>
<evidence type="ECO:0000313" key="1">
    <source>
        <dbReference type="EMBL" id="MBP2388273.1"/>
    </source>
</evidence>
<keyword evidence="2" id="KW-1185">Reference proteome</keyword>
<gene>
    <name evidence="1" type="ORF">JOF47_003784</name>
</gene>